<sequence>MLADFGGNFTGLEHWMPDVMRNRLTRRPRDRVNFSTPFGNAVGTSVTFSFAGRQITARNAISESVDQTLGQDRPEPVIEAQVTFAEQLPQPEYETIEQLSRPEEQVESDDSNEFYSATSDGSIFSLSFR</sequence>
<reference evidence="2 3" key="1">
    <citation type="journal article" date="2015" name="Genome Announc.">
        <title>Draft Genome Sequence of Norvancomycin-Producing Strain Amycolatopsis orientalis CPCC200066.</title>
        <authorList>
            <person name="Lei X."/>
            <person name="Yuan F."/>
            <person name="Shi Y."/>
            <person name="Li X."/>
            <person name="Wang L."/>
            <person name="Hong B."/>
        </authorList>
    </citation>
    <scope>NUCLEOTIDE SEQUENCE [LARGE SCALE GENOMIC DNA]</scope>
    <source>
        <strain evidence="2 3">B-37</strain>
    </source>
</reference>
<dbReference type="EMBL" id="CP016174">
    <property type="protein sequence ID" value="ANN18589.1"/>
    <property type="molecule type" value="Genomic_DNA"/>
</dbReference>
<accession>A0A193C2E0</accession>
<proteinExistence type="predicted"/>
<dbReference type="AlphaFoldDB" id="A0A193C2E0"/>
<name>A0A193C2E0_AMYOR</name>
<feature type="compositionally biased region" description="Polar residues" evidence="1">
    <location>
        <begin position="113"/>
        <end position="129"/>
    </location>
</feature>
<protein>
    <submittedName>
        <fullName evidence="2">Uncharacterized protein</fullName>
    </submittedName>
</protein>
<dbReference type="KEGG" id="aori:SD37_25145"/>
<evidence type="ECO:0000313" key="3">
    <source>
        <dbReference type="Proteomes" id="UP000093695"/>
    </source>
</evidence>
<keyword evidence="3" id="KW-1185">Reference proteome</keyword>
<dbReference type="Proteomes" id="UP000093695">
    <property type="component" value="Chromosome"/>
</dbReference>
<feature type="region of interest" description="Disordered" evidence="1">
    <location>
        <begin position="97"/>
        <end position="129"/>
    </location>
</feature>
<organism evidence="2 3">
    <name type="scientific">Amycolatopsis orientalis</name>
    <name type="common">Nocardia orientalis</name>
    <dbReference type="NCBI Taxonomy" id="31958"/>
    <lineage>
        <taxon>Bacteria</taxon>
        <taxon>Bacillati</taxon>
        <taxon>Actinomycetota</taxon>
        <taxon>Actinomycetes</taxon>
        <taxon>Pseudonocardiales</taxon>
        <taxon>Pseudonocardiaceae</taxon>
        <taxon>Amycolatopsis</taxon>
    </lineage>
</organism>
<evidence type="ECO:0000313" key="2">
    <source>
        <dbReference type="EMBL" id="ANN18589.1"/>
    </source>
</evidence>
<evidence type="ECO:0000256" key="1">
    <source>
        <dbReference type="SAM" id="MobiDB-lite"/>
    </source>
</evidence>
<gene>
    <name evidence="2" type="ORF">SD37_25145</name>
</gene>